<evidence type="ECO:0000256" key="2">
    <source>
        <dbReference type="SAM" id="SignalP"/>
    </source>
</evidence>
<evidence type="ECO:0000256" key="1">
    <source>
        <dbReference type="SAM" id="MobiDB-lite"/>
    </source>
</evidence>
<dbReference type="OrthoDB" id="5573966at2"/>
<comment type="caution">
    <text evidence="3">The sequence shown here is derived from an EMBL/GenBank/DDBJ whole genome shotgun (WGS) entry which is preliminary data.</text>
</comment>
<dbReference type="RefSeq" id="WP_148580497.1">
    <property type="nucleotide sequence ID" value="NZ_SDKK01000018.1"/>
</dbReference>
<evidence type="ECO:0000313" key="4">
    <source>
        <dbReference type="Proteomes" id="UP000389128"/>
    </source>
</evidence>
<reference evidence="3 4" key="1">
    <citation type="submission" date="2019-01" db="EMBL/GenBank/DDBJ databases">
        <title>Zoogloea oleivorans genome sequencing and assembly.</title>
        <authorList>
            <person name="Tancsics A."/>
            <person name="Farkas M."/>
            <person name="Kriszt B."/>
            <person name="Maroti G."/>
            <person name="Horvath B."/>
        </authorList>
    </citation>
    <scope>NUCLEOTIDE SEQUENCE [LARGE SCALE GENOMIC DNA]</scope>
    <source>
        <strain evidence="3 4">Buc</strain>
    </source>
</reference>
<keyword evidence="2" id="KW-0732">Signal</keyword>
<proteinExistence type="predicted"/>
<feature type="compositionally biased region" description="Pro residues" evidence="1">
    <location>
        <begin position="145"/>
        <end position="161"/>
    </location>
</feature>
<dbReference type="AlphaFoldDB" id="A0A6C2CNA8"/>
<organism evidence="3 4">
    <name type="scientific">Zoogloea oleivorans</name>
    <dbReference type="NCBI Taxonomy" id="1552750"/>
    <lineage>
        <taxon>Bacteria</taxon>
        <taxon>Pseudomonadati</taxon>
        <taxon>Pseudomonadota</taxon>
        <taxon>Betaproteobacteria</taxon>
        <taxon>Rhodocyclales</taxon>
        <taxon>Zoogloeaceae</taxon>
        <taxon>Zoogloea</taxon>
    </lineage>
</organism>
<feature type="signal peptide" evidence="2">
    <location>
        <begin position="1"/>
        <end position="26"/>
    </location>
</feature>
<feature type="chain" id="PRO_5025436196" evidence="2">
    <location>
        <begin position="27"/>
        <end position="161"/>
    </location>
</feature>
<gene>
    <name evidence="3" type="ORF">ETQ85_18135</name>
</gene>
<protein>
    <submittedName>
        <fullName evidence="3">Glycine zipper family protein</fullName>
    </submittedName>
</protein>
<accession>A0A6C2CNA8</accession>
<keyword evidence="4" id="KW-1185">Reference proteome</keyword>
<dbReference type="EMBL" id="SDKK01000018">
    <property type="protein sequence ID" value="TYC54595.1"/>
    <property type="molecule type" value="Genomic_DNA"/>
</dbReference>
<name>A0A6C2CNA8_9RHOO</name>
<feature type="region of interest" description="Disordered" evidence="1">
    <location>
        <begin position="140"/>
        <end position="161"/>
    </location>
</feature>
<evidence type="ECO:0000313" key="3">
    <source>
        <dbReference type="EMBL" id="TYC54595.1"/>
    </source>
</evidence>
<dbReference type="Proteomes" id="UP000389128">
    <property type="component" value="Unassembled WGS sequence"/>
</dbReference>
<sequence>MKTRNLLIPLALLTGCASLPSGPRVAVMPAPGKPFEVFVAEDRQCRNFAEQSIGIAPQDLATQNVVGNAAVGTAIGAAAGALGGGRNGAATGAAIGMVAGTASGASQAGYAGAEAQRRYDIAYQQCMYARGNQLPGYPYGYRQPAPLPSGTPYYPPPPPPR</sequence>
<dbReference type="PROSITE" id="PS51257">
    <property type="entry name" value="PROKAR_LIPOPROTEIN"/>
    <property type="match status" value="1"/>
</dbReference>